<protein>
    <recommendedName>
        <fullName evidence="3">AAA+ ATPase domain-containing protein</fullName>
    </recommendedName>
</protein>
<evidence type="ECO:0000259" key="3">
    <source>
        <dbReference type="SMART" id="SM00382"/>
    </source>
</evidence>
<evidence type="ECO:0000256" key="1">
    <source>
        <dbReference type="ARBA" id="ARBA00022705"/>
    </source>
</evidence>
<dbReference type="RefSeq" id="XP_031854311.1">
    <property type="nucleotide sequence ID" value="XM_031998420.1"/>
</dbReference>
<dbReference type="Pfam" id="PF13191">
    <property type="entry name" value="AAA_16"/>
    <property type="match status" value="1"/>
</dbReference>
<dbReference type="InterPro" id="IPR003593">
    <property type="entry name" value="AAA+_ATPase"/>
</dbReference>
<name>A0A5E8BW42_9ASCO</name>
<feature type="domain" description="AAA+ ATPase" evidence="3">
    <location>
        <begin position="203"/>
        <end position="416"/>
    </location>
</feature>
<dbReference type="SMART" id="SM00382">
    <property type="entry name" value="AAA"/>
    <property type="match status" value="1"/>
</dbReference>
<organism evidence="4 5">
    <name type="scientific">Magnusiomyces paraingens</name>
    <dbReference type="NCBI Taxonomy" id="2606893"/>
    <lineage>
        <taxon>Eukaryota</taxon>
        <taxon>Fungi</taxon>
        <taxon>Dikarya</taxon>
        <taxon>Ascomycota</taxon>
        <taxon>Saccharomycotina</taxon>
        <taxon>Dipodascomycetes</taxon>
        <taxon>Dipodascales</taxon>
        <taxon>Dipodascaceae</taxon>
        <taxon>Magnusiomyces</taxon>
    </lineage>
</organism>
<sequence>MFGTLAVSKKKIKRREPTFSTSLFISNNDLSGVSTDDLEEINRIQKEDEIWHKSHIVTETSPAVVLDSGVLELPISDVTQVPSSSSAPSSSTFLKPMVIDDSIIDSSLSHECSSRSSTTSLGSGMGLKRTIEVECDEGIVEIIQEPKKRRSKREFEVDPSRSNIYTKAQALFQRGTGMTSVVGRDIERATIREFLETRLKVRGKGALYISGLPGTGKSALLTEVAEQVIQEHRSRYPIRIVNINCMTMENAVDIFSNIHRELIDNSIQEGVPSDFFEDYDDGDELEDDGRNDIIQTYGQLMQDANTRSIIRDLEKRLFSKKHEQYIPENIENSPQKRRRKNKYEKLHQAGVRHIFILDELDSIMTKDQEVLFRIFQWAFARNSSLILFGIANALDLTDRFLPRLRSSSLTPQLLPFKPYSDVQIVKIISERLWSMAPTDMPRQTGEDNNGAPKKPAQPPMMDTSGIMLCAKKTAANTGDLRKAFDICRRALAIVEEDVRLRFILAEKDGEEALKSARGRKRAVVTGRCAQKMAELNLETAPRVTIAHVSRVCSVMFGNTTTNRIGSLNLQQKAVLCTLVSLERHRGPMPGSKSVSRSTRSMSTISVRNITVAILYERYVQACDQERDMTPLGYADFMDIVSILESHGVAALYGVCGRRGLGNNGSRHSRGGSGSGFGRNSNSVDDFGHRRISGLVSYGDLEREAEKTLVLKPFLRPLA</sequence>
<dbReference type="InterPro" id="IPR027417">
    <property type="entry name" value="P-loop_NTPase"/>
</dbReference>
<dbReference type="GO" id="GO:0005634">
    <property type="term" value="C:nucleus"/>
    <property type="evidence" value="ECO:0007669"/>
    <property type="project" value="TreeGrafter"/>
</dbReference>
<dbReference type="PANTHER" id="PTHR10763:SF26">
    <property type="entry name" value="CELL DIVISION CONTROL PROTEIN 6 HOMOLOG"/>
    <property type="match status" value="1"/>
</dbReference>
<keyword evidence="1" id="KW-0235">DNA replication</keyword>
<dbReference type="Gene3D" id="1.10.8.60">
    <property type="match status" value="1"/>
</dbReference>
<feature type="region of interest" description="Disordered" evidence="2">
    <location>
        <begin position="662"/>
        <end position="681"/>
    </location>
</feature>
<dbReference type="InterPro" id="IPR050311">
    <property type="entry name" value="ORC1/CDC6"/>
</dbReference>
<dbReference type="Gene3D" id="3.40.50.300">
    <property type="entry name" value="P-loop containing nucleotide triphosphate hydrolases"/>
    <property type="match status" value="1"/>
</dbReference>
<dbReference type="GeneID" id="43582520"/>
<dbReference type="PANTHER" id="PTHR10763">
    <property type="entry name" value="CELL DIVISION CONTROL PROTEIN 6-RELATED"/>
    <property type="match status" value="1"/>
</dbReference>
<evidence type="ECO:0000313" key="4">
    <source>
        <dbReference type="EMBL" id="VVT53697.1"/>
    </source>
</evidence>
<evidence type="ECO:0000313" key="5">
    <source>
        <dbReference type="Proteomes" id="UP000398389"/>
    </source>
</evidence>
<keyword evidence="5" id="KW-1185">Reference proteome</keyword>
<accession>A0A5E8BW42</accession>
<reference evidence="4 5" key="1">
    <citation type="submission" date="2019-09" db="EMBL/GenBank/DDBJ databases">
        <authorList>
            <person name="Brejova B."/>
        </authorList>
    </citation>
    <scope>NUCLEOTIDE SEQUENCE [LARGE SCALE GENOMIC DNA]</scope>
</reference>
<dbReference type="GO" id="GO:0006270">
    <property type="term" value="P:DNA replication initiation"/>
    <property type="evidence" value="ECO:0007669"/>
    <property type="project" value="TreeGrafter"/>
</dbReference>
<dbReference type="GO" id="GO:0033314">
    <property type="term" value="P:mitotic DNA replication checkpoint signaling"/>
    <property type="evidence" value="ECO:0007669"/>
    <property type="project" value="TreeGrafter"/>
</dbReference>
<gene>
    <name evidence="4" type="ORF">SAPINGB_P003704</name>
</gene>
<feature type="region of interest" description="Disordered" evidence="2">
    <location>
        <begin position="438"/>
        <end position="458"/>
    </location>
</feature>
<dbReference type="AlphaFoldDB" id="A0A5E8BW42"/>
<proteinExistence type="predicted"/>
<dbReference type="Proteomes" id="UP000398389">
    <property type="component" value="Unassembled WGS sequence"/>
</dbReference>
<dbReference type="InterPro" id="IPR041664">
    <property type="entry name" value="AAA_16"/>
</dbReference>
<dbReference type="SUPFAM" id="SSF52540">
    <property type="entry name" value="P-loop containing nucleoside triphosphate hydrolases"/>
    <property type="match status" value="1"/>
</dbReference>
<evidence type="ECO:0000256" key="2">
    <source>
        <dbReference type="SAM" id="MobiDB-lite"/>
    </source>
</evidence>
<dbReference type="EMBL" id="CABVLU010000003">
    <property type="protein sequence ID" value="VVT53697.1"/>
    <property type="molecule type" value="Genomic_DNA"/>
</dbReference>
<dbReference type="GO" id="GO:0003688">
    <property type="term" value="F:DNA replication origin binding"/>
    <property type="evidence" value="ECO:0007669"/>
    <property type="project" value="TreeGrafter"/>
</dbReference>
<dbReference type="OrthoDB" id="1926878at2759"/>